<gene>
    <name evidence="12" type="ORF">METZ01_LOCUS229127</name>
</gene>
<keyword evidence="5 10" id="KW-0812">Transmembrane</keyword>
<feature type="transmembrane region" description="Helical" evidence="10">
    <location>
        <begin position="185"/>
        <end position="206"/>
    </location>
</feature>
<proteinExistence type="inferred from homology"/>
<feature type="domain" description="Protein export membrane protein SecD/SecF C-terminal" evidence="11">
    <location>
        <begin position="102"/>
        <end position="289"/>
    </location>
</feature>
<evidence type="ECO:0000256" key="4">
    <source>
        <dbReference type="ARBA" id="ARBA00022475"/>
    </source>
</evidence>
<dbReference type="PANTHER" id="PTHR30081:SF8">
    <property type="entry name" value="PROTEIN TRANSLOCASE SUBUNIT SECF"/>
    <property type="match status" value="1"/>
</dbReference>
<dbReference type="InterPro" id="IPR022646">
    <property type="entry name" value="SecD/SecF_CS"/>
</dbReference>
<evidence type="ECO:0000256" key="9">
    <source>
        <dbReference type="ARBA" id="ARBA00023136"/>
    </source>
</evidence>
<evidence type="ECO:0000256" key="1">
    <source>
        <dbReference type="ARBA" id="ARBA00004651"/>
    </source>
</evidence>
<evidence type="ECO:0000259" key="11">
    <source>
        <dbReference type="Pfam" id="PF02355"/>
    </source>
</evidence>
<dbReference type="InterPro" id="IPR005665">
    <property type="entry name" value="SecF_bac"/>
</dbReference>
<accession>A0A382GNU1</accession>
<evidence type="ECO:0000256" key="8">
    <source>
        <dbReference type="ARBA" id="ARBA00023010"/>
    </source>
</evidence>
<keyword evidence="8" id="KW-0811">Translocation</keyword>
<dbReference type="HAMAP" id="MF_01464_B">
    <property type="entry name" value="SecF_B"/>
    <property type="match status" value="1"/>
</dbReference>
<dbReference type="Pfam" id="PF02355">
    <property type="entry name" value="SecD_SecF_C"/>
    <property type="match status" value="1"/>
</dbReference>
<dbReference type="GO" id="GO:0005886">
    <property type="term" value="C:plasma membrane"/>
    <property type="evidence" value="ECO:0007669"/>
    <property type="project" value="UniProtKB-SubCell"/>
</dbReference>
<dbReference type="GO" id="GO:0006886">
    <property type="term" value="P:intracellular protein transport"/>
    <property type="evidence" value="ECO:0007669"/>
    <property type="project" value="InterPro"/>
</dbReference>
<feature type="transmembrane region" description="Helical" evidence="10">
    <location>
        <begin position="125"/>
        <end position="144"/>
    </location>
</feature>
<reference evidence="12" key="1">
    <citation type="submission" date="2018-05" db="EMBL/GenBank/DDBJ databases">
        <authorList>
            <person name="Lanie J.A."/>
            <person name="Ng W.-L."/>
            <person name="Kazmierczak K.M."/>
            <person name="Andrzejewski T.M."/>
            <person name="Davidsen T.M."/>
            <person name="Wayne K.J."/>
            <person name="Tettelin H."/>
            <person name="Glass J.I."/>
            <person name="Rusch D."/>
            <person name="Podicherti R."/>
            <person name="Tsui H.-C.T."/>
            <person name="Winkler M.E."/>
        </authorList>
    </citation>
    <scope>NUCLEOTIDE SEQUENCE</scope>
</reference>
<dbReference type="SUPFAM" id="SSF82866">
    <property type="entry name" value="Multidrug efflux transporter AcrB transmembrane domain"/>
    <property type="match status" value="1"/>
</dbReference>
<dbReference type="InterPro" id="IPR048634">
    <property type="entry name" value="SecD_SecF_C"/>
</dbReference>
<feature type="transmembrane region" description="Helical" evidence="10">
    <location>
        <begin position="260"/>
        <end position="287"/>
    </location>
</feature>
<feature type="transmembrane region" description="Helical" evidence="10">
    <location>
        <begin position="7"/>
        <end position="30"/>
    </location>
</feature>
<keyword evidence="6" id="KW-0653">Protein transport</keyword>
<name>A0A382GNU1_9ZZZZ</name>
<dbReference type="NCBIfam" id="TIGR00966">
    <property type="entry name" value="transloc_SecF"/>
    <property type="match status" value="1"/>
</dbReference>
<dbReference type="InterPro" id="IPR022645">
    <property type="entry name" value="SecD/SecF_bac"/>
</dbReference>
<dbReference type="PANTHER" id="PTHR30081">
    <property type="entry name" value="PROTEIN-EXPORT MEMBRANE PROTEIN SEC"/>
    <property type="match status" value="1"/>
</dbReference>
<dbReference type="Gene3D" id="1.20.1640.10">
    <property type="entry name" value="Multidrug efflux transporter AcrB transmembrane domain"/>
    <property type="match status" value="1"/>
</dbReference>
<comment type="subcellular location">
    <subcellularLocation>
        <location evidence="1">Cell membrane</location>
        <topology evidence="1">Multi-pass membrane protein</topology>
    </subcellularLocation>
</comment>
<feature type="transmembrane region" description="Helical" evidence="10">
    <location>
        <begin position="237"/>
        <end position="254"/>
    </location>
</feature>
<keyword evidence="7 10" id="KW-1133">Transmembrane helix</keyword>
<evidence type="ECO:0000256" key="5">
    <source>
        <dbReference type="ARBA" id="ARBA00022692"/>
    </source>
</evidence>
<evidence type="ECO:0000256" key="6">
    <source>
        <dbReference type="ARBA" id="ARBA00022927"/>
    </source>
</evidence>
<dbReference type="InterPro" id="IPR022813">
    <property type="entry name" value="SecD/SecF_arch_bac"/>
</dbReference>
<keyword evidence="3" id="KW-0813">Transport</keyword>
<evidence type="ECO:0000313" key="12">
    <source>
        <dbReference type="EMBL" id="SVB76273.1"/>
    </source>
</evidence>
<dbReference type="GO" id="GO:0015450">
    <property type="term" value="F:protein-transporting ATPase activity"/>
    <property type="evidence" value="ECO:0007669"/>
    <property type="project" value="InterPro"/>
</dbReference>
<protein>
    <recommendedName>
        <fullName evidence="2">Protein translocase subunit SecF</fullName>
    </recommendedName>
</protein>
<evidence type="ECO:0000256" key="2">
    <source>
        <dbReference type="ARBA" id="ARBA00015792"/>
    </source>
</evidence>
<dbReference type="PRINTS" id="PR01755">
    <property type="entry name" value="SECFTRNLCASE"/>
</dbReference>
<sequence length="291" mass="32218">MQLSKYRLSFFSISGLIIIIGSIFIILGGLNPGIDFTGGSTLTLKIPNVDSSSEVRNSLSNTQYDNSIIQNFGNNTFFIRTVMIDDDQKKNILQNLDTITPDKDVEILSFDLISPLIANETVVNAIWAVFAATIGIFIYIWWAFRNVPNPVRYSVVAITALLHDTLIVVGIFALLGFFLNYEINTMFIIAFLTVLGYSVNDSIVVLDRLRSNTIDFGGMRLSQMVDLSVSQTFGRSLNTSITLLVTLLAMYIFGGNTLKPFILVLIVGVISGTYSSIAIATQILVIWDERN</sequence>
<organism evidence="12">
    <name type="scientific">marine metagenome</name>
    <dbReference type="NCBI Taxonomy" id="408172"/>
    <lineage>
        <taxon>unclassified sequences</taxon>
        <taxon>metagenomes</taxon>
        <taxon>ecological metagenomes</taxon>
    </lineage>
</organism>
<evidence type="ECO:0000256" key="10">
    <source>
        <dbReference type="SAM" id="Phobius"/>
    </source>
</evidence>
<feature type="transmembrane region" description="Helical" evidence="10">
    <location>
        <begin position="156"/>
        <end position="179"/>
    </location>
</feature>
<dbReference type="EMBL" id="UINC01056350">
    <property type="protein sequence ID" value="SVB76273.1"/>
    <property type="molecule type" value="Genomic_DNA"/>
</dbReference>
<keyword evidence="9 10" id="KW-0472">Membrane</keyword>
<evidence type="ECO:0000256" key="7">
    <source>
        <dbReference type="ARBA" id="ARBA00022989"/>
    </source>
</evidence>
<dbReference type="Pfam" id="PF07549">
    <property type="entry name" value="Sec_GG"/>
    <property type="match status" value="1"/>
</dbReference>
<keyword evidence="4" id="KW-1003">Cell membrane</keyword>
<evidence type="ECO:0000256" key="3">
    <source>
        <dbReference type="ARBA" id="ARBA00022448"/>
    </source>
</evidence>
<dbReference type="AlphaFoldDB" id="A0A382GNU1"/>